<dbReference type="Proteomes" id="UP000185557">
    <property type="component" value="Unassembled WGS sequence"/>
</dbReference>
<evidence type="ECO:0000313" key="3">
    <source>
        <dbReference type="Proteomes" id="UP000185557"/>
    </source>
</evidence>
<reference evidence="2 3" key="1">
    <citation type="submission" date="2016-11" db="EMBL/GenBank/DDBJ databases">
        <title>Draft Genome Sequences of Nine Cyanobacterial Strains from Diverse Habitats.</title>
        <authorList>
            <person name="Zhu T."/>
            <person name="Hou S."/>
            <person name="Lu X."/>
            <person name="Hess W.R."/>
        </authorList>
    </citation>
    <scope>NUCLEOTIDE SEQUENCE [LARGE SCALE GENOMIC DNA]</scope>
    <source>
        <strain evidence="2 3">NIES-30</strain>
    </source>
</reference>
<protein>
    <submittedName>
        <fullName evidence="2">Uncharacterized protein</fullName>
    </submittedName>
</protein>
<accession>A0A1U7J9M3</accession>
<dbReference type="STRING" id="549789.NIES30_05610"/>
<evidence type="ECO:0000313" key="2">
    <source>
        <dbReference type="EMBL" id="OKH50172.1"/>
    </source>
</evidence>
<sequence length="187" mass="21214">MTDIKRIRATLATPGQGSYRLQKLPRQAVWLVHGRNSKTYRLTFQPAPINAWTLHPPDREASELLGKIEQALRPSAARIEESGQSYPRDAVSEQEANRLESQHHSLSTAYEVTAPTAYNQLLHPWCVVQLLPHMQRRTVARFRRRNDADAHLKALRRLSPSAQYTVIFDPAPSVPCFTHEGQGEVFA</sequence>
<dbReference type="EMBL" id="MRCG01000002">
    <property type="protein sequence ID" value="OKH50172.1"/>
    <property type="molecule type" value="Genomic_DNA"/>
</dbReference>
<gene>
    <name evidence="2" type="ORF">NIES30_05610</name>
</gene>
<proteinExistence type="predicted"/>
<feature type="region of interest" description="Disordered" evidence="1">
    <location>
        <begin position="78"/>
        <end position="99"/>
    </location>
</feature>
<evidence type="ECO:0000256" key="1">
    <source>
        <dbReference type="SAM" id="MobiDB-lite"/>
    </source>
</evidence>
<organism evidence="2 3">
    <name type="scientific">Phormidium tenue NIES-30</name>
    <dbReference type="NCBI Taxonomy" id="549789"/>
    <lineage>
        <taxon>Bacteria</taxon>
        <taxon>Bacillati</taxon>
        <taxon>Cyanobacteriota</taxon>
        <taxon>Cyanophyceae</taxon>
        <taxon>Oscillatoriophycideae</taxon>
        <taxon>Oscillatoriales</taxon>
        <taxon>Oscillatoriaceae</taxon>
        <taxon>Phormidium</taxon>
    </lineage>
</organism>
<dbReference type="RefSeq" id="WP_073607411.1">
    <property type="nucleotide sequence ID" value="NZ_MRCG01000002.1"/>
</dbReference>
<comment type="caution">
    <text evidence="2">The sequence shown here is derived from an EMBL/GenBank/DDBJ whole genome shotgun (WGS) entry which is preliminary data.</text>
</comment>
<keyword evidence="3" id="KW-1185">Reference proteome</keyword>
<dbReference type="OrthoDB" id="489126at2"/>
<name>A0A1U7J9M3_9CYAN</name>
<dbReference type="AlphaFoldDB" id="A0A1U7J9M3"/>